<gene>
    <name evidence="2" type="ORF">J437_LFUL010994</name>
</gene>
<accession>A0A8K0P719</accession>
<dbReference type="OrthoDB" id="6778319at2759"/>
<dbReference type="Pfam" id="PF13843">
    <property type="entry name" value="DDE_Tnp_1_7"/>
    <property type="match status" value="1"/>
</dbReference>
<dbReference type="PANTHER" id="PTHR46599">
    <property type="entry name" value="PIGGYBAC TRANSPOSABLE ELEMENT-DERIVED PROTEIN 4"/>
    <property type="match status" value="1"/>
</dbReference>
<dbReference type="EMBL" id="KZ309003">
    <property type="protein sequence ID" value="KAG8236241.1"/>
    <property type="molecule type" value="Genomic_DNA"/>
</dbReference>
<dbReference type="AlphaFoldDB" id="A0A8K0P719"/>
<feature type="domain" description="PiggyBac transposable element-derived protein" evidence="1">
    <location>
        <begin position="1"/>
        <end position="168"/>
    </location>
</feature>
<reference evidence="2" key="2">
    <citation type="submission" date="2017-10" db="EMBL/GenBank/DDBJ databases">
        <title>Ladona fulva Genome sequencing and assembly.</title>
        <authorList>
            <person name="Murali S."/>
            <person name="Richards S."/>
            <person name="Bandaranaike D."/>
            <person name="Bellair M."/>
            <person name="Blankenburg K."/>
            <person name="Chao H."/>
            <person name="Dinh H."/>
            <person name="Doddapaneni H."/>
            <person name="Dugan-Rocha S."/>
            <person name="Elkadiri S."/>
            <person name="Gnanaolivu R."/>
            <person name="Hernandez B."/>
            <person name="Skinner E."/>
            <person name="Javaid M."/>
            <person name="Lee S."/>
            <person name="Li M."/>
            <person name="Ming W."/>
            <person name="Munidasa M."/>
            <person name="Muniz J."/>
            <person name="Nguyen L."/>
            <person name="Hughes D."/>
            <person name="Osuji N."/>
            <person name="Pu L.-L."/>
            <person name="Puazo M."/>
            <person name="Qu C."/>
            <person name="Quiroz J."/>
            <person name="Raj R."/>
            <person name="Weissenberger G."/>
            <person name="Xin Y."/>
            <person name="Zou X."/>
            <person name="Han Y."/>
            <person name="Worley K."/>
            <person name="Muzny D."/>
            <person name="Gibbs R."/>
        </authorList>
    </citation>
    <scope>NUCLEOTIDE SEQUENCE</scope>
    <source>
        <strain evidence="2">Sampled in the wild</strain>
    </source>
</reference>
<evidence type="ECO:0000313" key="2">
    <source>
        <dbReference type="EMBL" id="KAG8236241.1"/>
    </source>
</evidence>
<dbReference type="InterPro" id="IPR029526">
    <property type="entry name" value="PGBD"/>
</dbReference>
<reference evidence="2" key="1">
    <citation type="submission" date="2013-04" db="EMBL/GenBank/DDBJ databases">
        <authorList>
            <person name="Qu J."/>
            <person name="Murali S.C."/>
            <person name="Bandaranaike D."/>
            <person name="Bellair M."/>
            <person name="Blankenburg K."/>
            <person name="Chao H."/>
            <person name="Dinh H."/>
            <person name="Doddapaneni H."/>
            <person name="Downs B."/>
            <person name="Dugan-Rocha S."/>
            <person name="Elkadiri S."/>
            <person name="Gnanaolivu R.D."/>
            <person name="Hernandez B."/>
            <person name="Javaid M."/>
            <person name="Jayaseelan J.C."/>
            <person name="Lee S."/>
            <person name="Li M."/>
            <person name="Ming W."/>
            <person name="Munidasa M."/>
            <person name="Muniz J."/>
            <person name="Nguyen L."/>
            <person name="Ongeri F."/>
            <person name="Osuji N."/>
            <person name="Pu L.-L."/>
            <person name="Puazo M."/>
            <person name="Qu C."/>
            <person name="Quiroz J."/>
            <person name="Raj R."/>
            <person name="Weissenberger G."/>
            <person name="Xin Y."/>
            <person name="Zou X."/>
            <person name="Han Y."/>
            <person name="Richards S."/>
            <person name="Worley K."/>
            <person name="Muzny D."/>
            <person name="Gibbs R."/>
        </authorList>
    </citation>
    <scope>NUCLEOTIDE SEQUENCE</scope>
    <source>
        <strain evidence="2">Sampled in the wild</strain>
    </source>
</reference>
<dbReference type="Proteomes" id="UP000792457">
    <property type="component" value="Unassembled WGS sequence"/>
</dbReference>
<evidence type="ECO:0000313" key="3">
    <source>
        <dbReference type="Proteomes" id="UP000792457"/>
    </source>
</evidence>
<name>A0A8K0P719_LADFU</name>
<keyword evidence="3" id="KW-1185">Reference proteome</keyword>
<proteinExistence type="predicted"/>
<organism evidence="2 3">
    <name type="scientific">Ladona fulva</name>
    <name type="common">Scarce chaser dragonfly</name>
    <name type="synonym">Libellula fulva</name>
    <dbReference type="NCBI Taxonomy" id="123851"/>
    <lineage>
        <taxon>Eukaryota</taxon>
        <taxon>Metazoa</taxon>
        <taxon>Ecdysozoa</taxon>
        <taxon>Arthropoda</taxon>
        <taxon>Hexapoda</taxon>
        <taxon>Insecta</taxon>
        <taxon>Pterygota</taxon>
        <taxon>Palaeoptera</taxon>
        <taxon>Odonata</taxon>
        <taxon>Epiprocta</taxon>
        <taxon>Anisoptera</taxon>
        <taxon>Libelluloidea</taxon>
        <taxon>Libellulidae</taxon>
        <taxon>Ladona</taxon>
    </lineage>
</organism>
<dbReference type="PANTHER" id="PTHR46599:SF3">
    <property type="entry name" value="PIGGYBAC TRANSPOSABLE ELEMENT-DERIVED PROTEIN 4"/>
    <property type="match status" value="1"/>
</dbReference>
<protein>
    <recommendedName>
        <fullName evidence="1">PiggyBac transposable element-derived protein domain-containing protein</fullName>
    </recommendedName>
</protein>
<evidence type="ECO:0000259" key="1">
    <source>
        <dbReference type="Pfam" id="PF13843"/>
    </source>
</evidence>
<comment type="caution">
    <text evidence="2">The sequence shown here is derived from an EMBL/GenBank/DDBJ whole genome shotgun (WGS) entry which is preliminary data.</text>
</comment>
<sequence length="272" mass="31038">MGLVNMQRIAHYWSTKSVYRNDIAQAMSRNRFQLLLQMLHFYNNEEALENDRLHKIQPLLDKIVIKFLKMYNPGKNICIDESLVPFQGRLIMKQYIPQKRHKYGVKLYKLCFDKGYMWNMKNYAGKDRDSGRSAPTAVVMELAERLLDAGRKLITDNYYTSLELAEFLINRVQLLPNLPPSSLSFSSVLLYSSLCSRLAILLPSGSSSTLPPPPPVQGLSAFKPCAPALSPRISALSSQRCCYPEPYHSLDIRLHCLMRGCQPGPYHSPDTH</sequence>